<reference evidence="1 2" key="1">
    <citation type="submission" date="2019-05" db="EMBL/GenBank/DDBJ databases">
        <title>Another draft genome of Portunus trituberculatus and its Hox gene families provides insights of decapod evolution.</title>
        <authorList>
            <person name="Jeong J.-H."/>
            <person name="Song I."/>
            <person name="Kim S."/>
            <person name="Choi T."/>
            <person name="Kim D."/>
            <person name="Ryu S."/>
            <person name="Kim W."/>
        </authorList>
    </citation>
    <scope>NUCLEOTIDE SEQUENCE [LARGE SCALE GENOMIC DNA]</scope>
    <source>
        <tissue evidence="1">Muscle</tissue>
    </source>
</reference>
<evidence type="ECO:0000313" key="1">
    <source>
        <dbReference type="EMBL" id="MPC28774.1"/>
    </source>
</evidence>
<dbReference type="EMBL" id="VSRR010001963">
    <property type="protein sequence ID" value="MPC28774.1"/>
    <property type="molecule type" value="Genomic_DNA"/>
</dbReference>
<protein>
    <submittedName>
        <fullName evidence="1">Uncharacterized protein</fullName>
    </submittedName>
</protein>
<comment type="caution">
    <text evidence="1">The sequence shown here is derived from an EMBL/GenBank/DDBJ whole genome shotgun (WGS) entry which is preliminary data.</text>
</comment>
<evidence type="ECO:0000313" key="2">
    <source>
        <dbReference type="Proteomes" id="UP000324222"/>
    </source>
</evidence>
<proteinExistence type="predicted"/>
<organism evidence="1 2">
    <name type="scientific">Portunus trituberculatus</name>
    <name type="common">Swimming crab</name>
    <name type="synonym">Neptunus trituberculatus</name>
    <dbReference type="NCBI Taxonomy" id="210409"/>
    <lineage>
        <taxon>Eukaryota</taxon>
        <taxon>Metazoa</taxon>
        <taxon>Ecdysozoa</taxon>
        <taxon>Arthropoda</taxon>
        <taxon>Crustacea</taxon>
        <taxon>Multicrustacea</taxon>
        <taxon>Malacostraca</taxon>
        <taxon>Eumalacostraca</taxon>
        <taxon>Eucarida</taxon>
        <taxon>Decapoda</taxon>
        <taxon>Pleocyemata</taxon>
        <taxon>Brachyura</taxon>
        <taxon>Eubrachyura</taxon>
        <taxon>Portunoidea</taxon>
        <taxon>Portunidae</taxon>
        <taxon>Portuninae</taxon>
        <taxon>Portunus</taxon>
    </lineage>
</organism>
<dbReference type="Proteomes" id="UP000324222">
    <property type="component" value="Unassembled WGS sequence"/>
</dbReference>
<dbReference type="AlphaFoldDB" id="A0A5B7E7Q5"/>
<sequence>MALNGIFSIVYLIQHTPRSQAPGRPSAVPPPRVALTLHCGSGTKPRGYGLLKNGTMLRYI</sequence>
<gene>
    <name evidence="1" type="ORF">E2C01_021985</name>
</gene>
<accession>A0A5B7E7Q5</accession>
<keyword evidence="2" id="KW-1185">Reference proteome</keyword>
<name>A0A5B7E7Q5_PORTR</name>